<accession>B8BDC4</accession>
<protein>
    <submittedName>
        <fullName evidence="2">Uncharacterized protein</fullName>
    </submittedName>
</protein>
<dbReference type="AlphaFoldDB" id="B8BDC4"/>
<feature type="region of interest" description="Disordered" evidence="1">
    <location>
        <begin position="64"/>
        <end position="83"/>
    </location>
</feature>
<sequence>MPNDFIRFGRLKLGLREVAAVVEVEERDWTSLHDEVANHIAERLLAAGVREYRAFHVVCSRWSASTADPRDPTLADPRFRPRG</sequence>
<name>B8BDC4_ORYSI</name>
<dbReference type="Gramene" id="BGIOSGA029462-TA">
    <property type="protein sequence ID" value="BGIOSGA029462-PA"/>
    <property type="gene ID" value="BGIOSGA029462"/>
</dbReference>
<reference evidence="2 3" key="1">
    <citation type="journal article" date="2005" name="PLoS Biol.">
        <title>The genomes of Oryza sativa: a history of duplications.</title>
        <authorList>
            <person name="Yu J."/>
            <person name="Wang J."/>
            <person name="Lin W."/>
            <person name="Li S."/>
            <person name="Li H."/>
            <person name="Zhou J."/>
            <person name="Ni P."/>
            <person name="Dong W."/>
            <person name="Hu S."/>
            <person name="Zeng C."/>
            <person name="Zhang J."/>
            <person name="Zhang Y."/>
            <person name="Li R."/>
            <person name="Xu Z."/>
            <person name="Li S."/>
            <person name="Li X."/>
            <person name="Zheng H."/>
            <person name="Cong L."/>
            <person name="Lin L."/>
            <person name="Yin J."/>
            <person name="Geng J."/>
            <person name="Li G."/>
            <person name="Shi J."/>
            <person name="Liu J."/>
            <person name="Lv H."/>
            <person name="Li J."/>
            <person name="Wang J."/>
            <person name="Deng Y."/>
            <person name="Ran L."/>
            <person name="Shi X."/>
            <person name="Wang X."/>
            <person name="Wu Q."/>
            <person name="Li C."/>
            <person name="Ren X."/>
            <person name="Wang J."/>
            <person name="Wang X."/>
            <person name="Li D."/>
            <person name="Liu D."/>
            <person name="Zhang X."/>
            <person name="Ji Z."/>
            <person name="Zhao W."/>
            <person name="Sun Y."/>
            <person name="Zhang Z."/>
            <person name="Bao J."/>
            <person name="Han Y."/>
            <person name="Dong L."/>
            <person name="Ji J."/>
            <person name="Chen P."/>
            <person name="Wu S."/>
            <person name="Liu J."/>
            <person name="Xiao Y."/>
            <person name="Bu D."/>
            <person name="Tan J."/>
            <person name="Yang L."/>
            <person name="Ye C."/>
            <person name="Zhang J."/>
            <person name="Xu J."/>
            <person name="Zhou Y."/>
            <person name="Yu Y."/>
            <person name="Zhang B."/>
            <person name="Zhuang S."/>
            <person name="Wei H."/>
            <person name="Liu B."/>
            <person name="Lei M."/>
            <person name="Yu H."/>
            <person name="Li Y."/>
            <person name="Xu H."/>
            <person name="Wei S."/>
            <person name="He X."/>
            <person name="Fang L."/>
            <person name="Zhang Z."/>
            <person name="Zhang Y."/>
            <person name="Huang X."/>
            <person name="Su Z."/>
            <person name="Tong W."/>
            <person name="Li J."/>
            <person name="Tong Z."/>
            <person name="Li S."/>
            <person name="Ye J."/>
            <person name="Wang L."/>
            <person name="Fang L."/>
            <person name="Lei T."/>
            <person name="Chen C."/>
            <person name="Chen H."/>
            <person name="Xu Z."/>
            <person name="Li H."/>
            <person name="Huang H."/>
            <person name="Zhang F."/>
            <person name="Xu H."/>
            <person name="Li N."/>
            <person name="Zhao C."/>
            <person name="Li S."/>
            <person name="Dong L."/>
            <person name="Huang Y."/>
            <person name="Li L."/>
            <person name="Xi Y."/>
            <person name="Qi Q."/>
            <person name="Li W."/>
            <person name="Zhang B."/>
            <person name="Hu W."/>
            <person name="Zhang Y."/>
            <person name="Tian X."/>
            <person name="Jiao Y."/>
            <person name="Liang X."/>
            <person name="Jin J."/>
            <person name="Gao L."/>
            <person name="Zheng W."/>
            <person name="Hao B."/>
            <person name="Liu S."/>
            <person name="Wang W."/>
            <person name="Yuan L."/>
            <person name="Cao M."/>
            <person name="McDermott J."/>
            <person name="Samudrala R."/>
            <person name="Wang J."/>
            <person name="Wong G.K."/>
            <person name="Yang H."/>
        </authorList>
    </citation>
    <scope>NUCLEOTIDE SEQUENCE [LARGE SCALE GENOMIC DNA]</scope>
    <source>
        <strain evidence="3">cv. 93-11</strain>
    </source>
</reference>
<gene>
    <name evidence="2" type="ORF">OsI_31984</name>
</gene>
<keyword evidence="3" id="KW-1185">Reference proteome</keyword>
<organism evidence="2 3">
    <name type="scientific">Oryza sativa subsp. indica</name>
    <name type="common">Rice</name>
    <dbReference type="NCBI Taxonomy" id="39946"/>
    <lineage>
        <taxon>Eukaryota</taxon>
        <taxon>Viridiplantae</taxon>
        <taxon>Streptophyta</taxon>
        <taxon>Embryophyta</taxon>
        <taxon>Tracheophyta</taxon>
        <taxon>Spermatophyta</taxon>
        <taxon>Magnoliopsida</taxon>
        <taxon>Liliopsida</taxon>
        <taxon>Poales</taxon>
        <taxon>Poaceae</taxon>
        <taxon>BOP clade</taxon>
        <taxon>Oryzoideae</taxon>
        <taxon>Oryzeae</taxon>
        <taxon>Oryzinae</taxon>
        <taxon>Oryza</taxon>
        <taxon>Oryza sativa</taxon>
    </lineage>
</organism>
<evidence type="ECO:0000313" key="2">
    <source>
        <dbReference type="EMBL" id="EEC84860.1"/>
    </source>
</evidence>
<dbReference type="EMBL" id="CM000134">
    <property type="protein sequence ID" value="EEC84860.1"/>
    <property type="molecule type" value="Genomic_DNA"/>
</dbReference>
<dbReference type="Proteomes" id="UP000007015">
    <property type="component" value="Chromosome 9"/>
</dbReference>
<feature type="compositionally biased region" description="Basic and acidic residues" evidence="1">
    <location>
        <begin position="68"/>
        <end position="83"/>
    </location>
</feature>
<evidence type="ECO:0000256" key="1">
    <source>
        <dbReference type="SAM" id="MobiDB-lite"/>
    </source>
</evidence>
<proteinExistence type="predicted"/>
<evidence type="ECO:0000313" key="3">
    <source>
        <dbReference type="Proteomes" id="UP000007015"/>
    </source>
</evidence>
<dbReference type="PANTHER" id="PTHR33165:SF72">
    <property type="entry name" value="F-BOX DOMAIN-CONTAINING PROTEIN"/>
    <property type="match status" value="1"/>
</dbReference>
<dbReference type="PANTHER" id="PTHR33165">
    <property type="entry name" value="F-BOX DOMAIN CONTAINING PROTEIN-LIKE-RELATED"/>
    <property type="match status" value="1"/>
</dbReference>
<dbReference type="HOGENOM" id="CLU_2546644_0_0_1"/>